<organism evidence="1 2">
    <name type="scientific">Aromia moschata</name>
    <dbReference type="NCBI Taxonomy" id="1265417"/>
    <lineage>
        <taxon>Eukaryota</taxon>
        <taxon>Metazoa</taxon>
        <taxon>Ecdysozoa</taxon>
        <taxon>Arthropoda</taxon>
        <taxon>Hexapoda</taxon>
        <taxon>Insecta</taxon>
        <taxon>Pterygota</taxon>
        <taxon>Neoptera</taxon>
        <taxon>Endopterygota</taxon>
        <taxon>Coleoptera</taxon>
        <taxon>Polyphaga</taxon>
        <taxon>Cucujiformia</taxon>
        <taxon>Chrysomeloidea</taxon>
        <taxon>Cerambycidae</taxon>
        <taxon>Cerambycinae</taxon>
        <taxon>Callichromatini</taxon>
        <taxon>Aromia</taxon>
    </lineage>
</organism>
<sequence length="156" mass="16321">MGGDGAYGNFYGQPGILKGYGDEEGYYGYGGDDVFKGYGGLGGIYGYGGDGIFKGYGGHNGFYDGYGGDVFKGFGGTEDTEVTAYSKAMEPVTMATEATCSKASEVMGVFITTAAKAFIRGTGDLEEWDYMASMVASMASMVDTMASLKDTGDMEE</sequence>
<proteinExistence type="predicted"/>
<comment type="caution">
    <text evidence="1">The sequence shown here is derived from an EMBL/GenBank/DDBJ whole genome shotgun (WGS) entry which is preliminary data.</text>
</comment>
<evidence type="ECO:0000313" key="1">
    <source>
        <dbReference type="EMBL" id="KAJ8945689.1"/>
    </source>
</evidence>
<evidence type="ECO:0000313" key="2">
    <source>
        <dbReference type="Proteomes" id="UP001162162"/>
    </source>
</evidence>
<keyword evidence="2" id="KW-1185">Reference proteome</keyword>
<accession>A0AAV8Y466</accession>
<dbReference type="EMBL" id="JAPWTK010000211">
    <property type="protein sequence ID" value="KAJ8945689.1"/>
    <property type="molecule type" value="Genomic_DNA"/>
</dbReference>
<dbReference type="Proteomes" id="UP001162162">
    <property type="component" value="Unassembled WGS sequence"/>
</dbReference>
<gene>
    <name evidence="1" type="ORF">NQ318_012408</name>
</gene>
<reference evidence="1" key="1">
    <citation type="journal article" date="2023" name="Insect Mol. Biol.">
        <title>Genome sequencing provides insights into the evolution of gene families encoding plant cell wall-degrading enzymes in longhorned beetles.</title>
        <authorList>
            <person name="Shin N.R."/>
            <person name="Okamura Y."/>
            <person name="Kirsch R."/>
            <person name="Pauchet Y."/>
        </authorList>
    </citation>
    <scope>NUCLEOTIDE SEQUENCE</scope>
    <source>
        <strain evidence="1">AMC_N1</strain>
    </source>
</reference>
<dbReference type="AlphaFoldDB" id="A0AAV8Y466"/>
<protein>
    <submittedName>
        <fullName evidence="1">Uncharacterized protein</fullName>
    </submittedName>
</protein>
<name>A0AAV8Y466_9CUCU</name>